<evidence type="ECO:0000256" key="1">
    <source>
        <dbReference type="SAM" id="Phobius"/>
    </source>
</evidence>
<reference evidence="2 3" key="1">
    <citation type="submission" date="2024-05" db="EMBL/GenBank/DDBJ databases">
        <authorList>
            <person name="Wallberg A."/>
        </authorList>
    </citation>
    <scope>NUCLEOTIDE SEQUENCE [LARGE SCALE GENOMIC DNA]</scope>
</reference>
<protein>
    <recommendedName>
        <fullName evidence="4">Transmembrane protein</fullName>
    </recommendedName>
</protein>
<proteinExistence type="predicted"/>
<gene>
    <name evidence="2" type="ORF">MNOR_LOCUS20937</name>
</gene>
<comment type="caution">
    <text evidence="2">The sequence shown here is derived from an EMBL/GenBank/DDBJ whole genome shotgun (WGS) entry which is preliminary data.</text>
</comment>
<keyword evidence="1" id="KW-0812">Transmembrane</keyword>
<dbReference type="AlphaFoldDB" id="A0AAV2R5Y3"/>
<keyword evidence="3" id="KW-1185">Reference proteome</keyword>
<evidence type="ECO:0000313" key="3">
    <source>
        <dbReference type="Proteomes" id="UP001497623"/>
    </source>
</evidence>
<name>A0AAV2R5Y3_MEGNR</name>
<feature type="transmembrane region" description="Helical" evidence="1">
    <location>
        <begin position="87"/>
        <end position="105"/>
    </location>
</feature>
<evidence type="ECO:0000313" key="2">
    <source>
        <dbReference type="EMBL" id="CAL4116234.1"/>
    </source>
</evidence>
<evidence type="ECO:0008006" key="4">
    <source>
        <dbReference type="Google" id="ProtNLM"/>
    </source>
</evidence>
<sequence length="141" mass="16707">MSKKNTTPSKTKILKITTDKSFIFKIRNFCQFVSFLETFTLLTVFAQNYASFTWMWKKNYYFVFAAQYFVQSFSISYHLILSQLLTFLPNFMFLLVVFHFSLFLLKINKKLHLNSKIYFLPSLNSQFHLSPPLPSFPPLPT</sequence>
<dbReference type="Proteomes" id="UP001497623">
    <property type="component" value="Unassembled WGS sequence"/>
</dbReference>
<keyword evidence="1" id="KW-0472">Membrane</keyword>
<organism evidence="2 3">
    <name type="scientific">Meganyctiphanes norvegica</name>
    <name type="common">Northern krill</name>
    <name type="synonym">Thysanopoda norvegica</name>
    <dbReference type="NCBI Taxonomy" id="48144"/>
    <lineage>
        <taxon>Eukaryota</taxon>
        <taxon>Metazoa</taxon>
        <taxon>Ecdysozoa</taxon>
        <taxon>Arthropoda</taxon>
        <taxon>Crustacea</taxon>
        <taxon>Multicrustacea</taxon>
        <taxon>Malacostraca</taxon>
        <taxon>Eumalacostraca</taxon>
        <taxon>Eucarida</taxon>
        <taxon>Euphausiacea</taxon>
        <taxon>Euphausiidae</taxon>
        <taxon>Meganyctiphanes</taxon>
    </lineage>
</organism>
<accession>A0AAV2R5Y3</accession>
<keyword evidence="1" id="KW-1133">Transmembrane helix</keyword>
<dbReference type="EMBL" id="CAXKWB010016483">
    <property type="protein sequence ID" value="CAL4116234.1"/>
    <property type="molecule type" value="Genomic_DNA"/>
</dbReference>